<protein>
    <submittedName>
        <fullName evidence="2">Uncharacterized protein</fullName>
    </submittedName>
</protein>
<sequence>MCIEIRKTSTLSAFRNQDLPQVLQRCLSGKTPLHDHSPHDGPAASPPENAPSASPAAIFSAAPIPAPAANCRGLPRSNTRSSVRIQHPTPH</sequence>
<reference evidence="2" key="1">
    <citation type="submission" date="2006-02" db="EMBL/GenBank/DDBJ databases">
        <title>Recovery of integrons from manmade and natural environments.</title>
        <authorList>
            <person name="Sajjad A."/>
            <person name="Ghauri M.A."/>
            <person name="Anwar M.A."/>
            <person name="Akhtar K."/>
        </authorList>
    </citation>
    <scope>NUCLEOTIDE SEQUENCE</scope>
</reference>
<organism evidence="2">
    <name type="scientific">uncultured organism</name>
    <dbReference type="NCBI Taxonomy" id="155900"/>
    <lineage>
        <taxon>unclassified sequences</taxon>
        <taxon>environmental samples</taxon>
    </lineage>
</organism>
<feature type="region of interest" description="Disordered" evidence="1">
    <location>
        <begin position="26"/>
        <end position="91"/>
    </location>
</feature>
<feature type="compositionally biased region" description="Low complexity" evidence="1">
    <location>
        <begin position="50"/>
        <end position="69"/>
    </location>
</feature>
<dbReference type="EMBL" id="DQ417594">
    <property type="protein sequence ID" value="ABD74696.1"/>
    <property type="molecule type" value="Genomic_DNA"/>
</dbReference>
<dbReference type="AlphaFoldDB" id="Q1ZZJ3"/>
<evidence type="ECO:0000313" key="2">
    <source>
        <dbReference type="EMBL" id="ABD74696.1"/>
    </source>
</evidence>
<name>Q1ZZJ3_9ZZZZ</name>
<proteinExistence type="predicted"/>
<evidence type="ECO:0000256" key="1">
    <source>
        <dbReference type="SAM" id="MobiDB-lite"/>
    </source>
</evidence>
<accession>Q1ZZJ3</accession>